<evidence type="ECO:0000313" key="1">
    <source>
        <dbReference type="EMBL" id="EEC66551.1"/>
    </source>
</evidence>
<gene>
    <name evidence="1" type="ORF">OsI_32708</name>
</gene>
<reference evidence="1 2" key="1">
    <citation type="journal article" date="2005" name="PLoS Biol.">
        <title>The genomes of Oryza sativa: a history of duplications.</title>
        <authorList>
            <person name="Yu J."/>
            <person name="Wang J."/>
            <person name="Lin W."/>
            <person name="Li S."/>
            <person name="Li H."/>
            <person name="Zhou J."/>
            <person name="Ni P."/>
            <person name="Dong W."/>
            <person name="Hu S."/>
            <person name="Zeng C."/>
            <person name="Zhang J."/>
            <person name="Zhang Y."/>
            <person name="Li R."/>
            <person name="Xu Z."/>
            <person name="Li S."/>
            <person name="Li X."/>
            <person name="Zheng H."/>
            <person name="Cong L."/>
            <person name="Lin L."/>
            <person name="Yin J."/>
            <person name="Geng J."/>
            <person name="Li G."/>
            <person name="Shi J."/>
            <person name="Liu J."/>
            <person name="Lv H."/>
            <person name="Li J."/>
            <person name="Wang J."/>
            <person name="Deng Y."/>
            <person name="Ran L."/>
            <person name="Shi X."/>
            <person name="Wang X."/>
            <person name="Wu Q."/>
            <person name="Li C."/>
            <person name="Ren X."/>
            <person name="Wang J."/>
            <person name="Wang X."/>
            <person name="Li D."/>
            <person name="Liu D."/>
            <person name="Zhang X."/>
            <person name="Ji Z."/>
            <person name="Zhao W."/>
            <person name="Sun Y."/>
            <person name="Zhang Z."/>
            <person name="Bao J."/>
            <person name="Han Y."/>
            <person name="Dong L."/>
            <person name="Ji J."/>
            <person name="Chen P."/>
            <person name="Wu S."/>
            <person name="Liu J."/>
            <person name="Xiao Y."/>
            <person name="Bu D."/>
            <person name="Tan J."/>
            <person name="Yang L."/>
            <person name="Ye C."/>
            <person name="Zhang J."/>
            <person name="Xu J."/>
            <person name="Zhou Y."/>
            <person name="Yu Y."/>
            <person name="Zhang B."/>
            <person name="Zhuang S."/>
            <person name="Wei H."/>
            <person name="Liu B."/>
            <person name="Lei M."/>
            <person name="Yu H."/>
            <person name="Li Y."/>
            <person name="Xu H."/>
            <person name="Wei S."/>
            <person name="He X."/>
            <person name="Fang L."/>
            <person name="Zhang Z."/>
            <person name="Zhang Y."/>
            <person name="Huang X."/>
            <person name="Su Z."/>
            <person name="Tong W."/>
            <person name="Li J."/>
            <person name="Tong Z."/>
            <person name="Li S."/>
            <person name="Ye J."/>
            <person name="Wang L."/>
            <person name="Fang L."/>
            <person name="Lei T."/>
            <person name="Chen C."/>
            <person name="Chen H."/>
            <person name="Xu Z."/>
            <person name="Li H."/>
            <person name="Huang H."/>
            <person name="Zhang F."/>
            <person name="Xu H."/>
            <person name="Li N."/>
            <person name="Zhao C."/>
            <person name="Li S."/>
            <person name="Dong L."/>
            <person name="Huang Y."/>
            <person name="Li L."/>
            <person name="Xi Y."/>
            <person name="Qi Q."/>
            <person name="Li W."/>
            <person name="Zhang B."/>
            <person name="Hu W."/>
            <person name="Zhang Y."/>
            <person name="Tian X."/>
            <person name="Jiao Y."/>
            <person name="Liang X."/>
            <person name="Jin J."/>
            <person name="Gao L."/>
            <person name="Zheng W."/>
            <person name="Hao B."/>
            <person name="Liu S."/>
            <person name="Wang W."/>
            <person name="Yuan L."/>
            <person name="Cao M."/>
            <person name="McDermott J."/>
            <person name="Samudrala R."/>
            <person name="Wang J."/>
            <person name="Wong G.K."/>
            <person name="Yang H."/>
        </authorList>
    </citation>
    <scope>NUCLEOTIDE SEQUENCE [LARGE SCALE GENOMIC DNA]</scope>
    <source>
        <strain evidence="2">cv. 93-11</strain>
    </source>
</reference>
<name>B8BFP2_ORYSI</name>
<proteinExistence type="predicted"/>
<dbReference type="STRING" id="39946.B8BFP2"/>
<dbReference type="Proteomes" id="UP000007015">
    <property type="component" value="Chromosome 10"/>
</dbReference>
<sequence length="85" mass="9662">MGVAGWMLEKTIELDRLLSVEPGRRGAAPTILGFVEEHNKVLLCTDIGAFMVNLHSMQFKKLSQTMEPGFYHPFTSFYTKKMLPE</sequence>
<evidence type="ECO:0000313" key="2">
    <source>
        <dbReference type="Proteomes" id="UP000007015"/>
    </source>
</evidence>
<dbReference type="PANTHER" id="PTHR33186">
    <property type="entry name" value="OS10G0136150 PROTEIN-RELATED"/>
    <property type="match status" value="1"/>
</dbReference>
<protein>
    <submittedName>
        <fullName evidence="1">Uncharacterized protein</fullName>
    </submittedName>
</protein>
<dbReference type="Gramene" id="BGIOSGA032510-TA">
    <property type="protein sequence ID" value="BGIOSGA032510-PA"/>
    <property type="gene ID" value="BGIOSGA032510"/>
</dbReference>
<dbReference type="EMBL" id="CM000135">
    <property type="protein sequence ID" value="EEC66551.1"/>
    <property type="molecule type" value="Genomic_DNA"/>
</dbReference>
<dbReference type="HOGENOM" id="CLU_2516345_0_0_1"/>
<accession>B8BFP2</accession>
<organism evidence="1 2">
    <name type="scientific">Oryza sativa subsp. indica</name>
    <name type="common">Rice</name>
    <dbReference type="NCBI Taxonomy" id="39946"/>
    <lineage>
        <taxon>Eukaryota</taxon>
        <taxon>Viridiplantae</taxon>
        <taxon>Streptophyta</taxon>
        <taxon>Embryophyta</taxon>
        <taxon>Tracheophyta</taxon>
        <taxon>Spermatophyta</taxon>
        <taxon>Magnoliopsida</taxon>
        <taxon>Liliopsida</taxon>
        <taxon>Poales</taxon>
        <taxon>Poaceae</taxon>
        <taxon>BOP clade</taxon>
        <taxon>Oryzoideae</taxon>
        <taxon>Oryzeae</taxon>
        <taxon>Oryzinae</taxon>
        <taxon>Oryza</taxon>
        <taxon>Oryza sativa</taxon>
    </lineage>
</organism>
<dbReference type="PANTHER" id="PTHR33186:SF13">
    <property type="entry name" value="OS10G0138300 PROTEIN"/>
    <property type="match status" value="1"/>
</dbReference>
<keyword evidence="2" id="KW-1185">Reference proteome</keyword>
<dbReference type="AlphaFoldDB" id="B8BFP2"/>